<dbReference type="InterPro" id="IPR029018">
    <property type="entry name" value="Hex-like_dom2"/>
</dbReference>
<dbReference type="Gene3D" id="3.90.1330.10">
    <property type="entry name" value="Alpha-glucuronidase, C-terminal domain"/>
    <property type="match status" value="1"/>
</dbReference>
<feature type="domain" description="Glycosyl hydrolase family 67 C-terminal" evidence="9">
    <location>
        <begin position="477"/>
        <end position="581"/>
    </location>
</feature>
<dbReference type="InterPro" id="IPR011099">
    <property type="entry name" value="Glyco_hydro_67_C"/>
</dbReference>
<evidence type="ECO:0000256" key="5">
    <source>
        <dbReference type="ARBA" id="ARBA00023295"/>
    </source>
</evidence>
<keyword evidence="6 7" id="KW-0624">Polysaccharide degradation</keyword>
<dbReference type="Pfam" id="PF07488">
    <property type="entry name" value="Glyco_hydro_67M"/>
    <property type="match status" value="1"/>
</dbReference>
<dbReference type="SUPFAM" id="SSF55545">
    <property type="entry name" value="beta-N-acetylhexosaminidase-like domain"/>
    <property type="match status" value="1"/>
</dbReference>
<evidence type="ECO:0000313" key="12">
    <source>
        <dbReference type="Proteomes" id="UP001163821"/>
    </source>
</evidence>
<dbReference type="InterPro" id="IPR005154">
    <property type="entry name" value="Glyco_hydro_67_aGlcAse_N"/>
</dbReference>
<evidence type="ECO:0000256" key="6">
    <source>
        <dbReference type="ARBA" id="ARBA00023326"/>
    </source>
</evidence>
<dbReference type="InterPro" id="IPR011100">
    <property type="entry name" value="Glyco_hydro_67_cat"/>
</dbReference>
<feature type="domain" description="Alpha glucuronidase N-terminal" evidence="8">
    <location>
        <begin position="34"/>
        <end position="146"/>
    </location>
</feature>
<dbReference type="InterPro" id="IPR037054">
    <property type="entry name" value="A-glucoronidase_C_sf"/>
</dbReference>
<dbReference type="GO" id="GO:0005576">
    <property type="term" value="C:extracellular region"/>
    <property type="evidence" value="ECO:0007669"/>
    <property type="project" value="InterPro"/>
</dbReference>
<evidence type="ECO:0000256" key="4">
    <source>
        <dbReference type="ARBA" id="ARBA00023277"/>
    </source>
</evidence>
<dbReference type="Pfam" id="PF07477">
    <property type="entry name" value="Glyco_hydro_67C"/>
    <property type="match status" value="2"/>
</dbReference>
<comment type="caution">
    <text evidence="11">The sequence shown here is derived from an EMBL/GenBank/DDBJ whole genome shotgun (WGS) entry which is preliminary data.</text>
</comment>
<dbReference type="GO" id="GO:0033939">
    <property type="term" value="F:xylan alpha-1,2-glucuronosidase activity"/>
    <property type="evidence" value="ECO:0007669"/>
    <property type="project" value="UniProtKB-EC"/>
</dbReference>
<evidence type="ECO:0000256" key="7">
    <source>
        <dbReference type="RuleBase" id="RU361198"/>
    </source>
</evidence>
<dbReference type="PANTHER" id="PTHR39207:SF1">
    <property type="entry name" value="ALPHA-GLUCURONIDASE A"/>
    <property type="match status" value="1"/>
</dbReference>
<dbReference type="Proteomes" id="UP001163821">
    <property type="component" value="Unassembled WGS sequence"/>
</dbReference>
<feature type="domain" description="Glycosyl hydrolase family 67 catalytic" evidence="10">
    <location>
        <begin position="151"/>
        <end position="476"/>
    </location>
</feature>
<dbReference type="EMBL" id="JAPAAF010000039">
    <property type="protein sequence ID" value="MCW0484501.1"/>
    <property type="molecule type" value="Genomic_DNA"/>
</dbReference>
<accession>A0AA42C9U9</accession>
<gene>
    <name evidence="11" type="ORF">N2K84_17315</name>
</gene>
<keyword evidence="3 7" id="KW-0378">Hydrolase</keyword>
<comment type="similarity">
    <text evidence="1 7">Belongs to the glycosyl hydrolase 67 family.</text>
</comment>
<evidence type="ECO:0000256" key="2">
    <source>
        <dbReference type="ARBA" id="ARBA00022651"/>
    </source>
</evidence>
<feature type="domain" description="Glycosyl hydrolase family 67 C-terminal" evidence="9">
    <location>
        <begin position="589"/>
        <end position="721"/>
    </location>
</feature>
<evidence type="ECO:0000256" key="1">
    <source>
        <dbReference type="ARBA" id="ARBA00008833"/>
    </source>
</evidence>
<dbReference type="Gene3D" id="3.20.20.80">
    <property type="entry name" value="Glycosidases"/>
    <property type="match status" value="1"/>
</dbReference>
<dbReference type="InterPro" id="IPR017853">
    <property type="entry name" value="GH"/>
</dbReference>
<dbReference type="PANTHER" id="PTHR39207">
    <property type="entry name" value="ALPHA-GLUCURONIDASE A"/>
    <property type="match status" value="1"/>
</dbReference>
<dbReference type="Gene3D" id="3.30.379.10">
    <property type="entry name" value="Chitobiase/beta-hexosaminidase domain 2-like"/>
    <property type="match status" value="1"/>
</dbReference>
<keyword evidence="2 7" id="KW-0858">Xylan degradation</keyword>
<keyword evidence="5 7" id="KW-0326">Glycosidase</keyword>
<name>A0AA42C9U9_9BACT</name>
<proteinExistence type="inferred from homology"/>
<keyword evidence="12" id="KW-1185">Reference proteome</keyword>
<reference evidence="11" key="1">
    <citation type="submission" date="2022-10" db="EMBL/GenBank/DDBJ databases">
        <title>Gaoshiqiia sediminis gen. nov., sp. nov., isolated from coastal sediment.</title>
        <authorList>
            <person name="Yu W.X."/>
            <person name="Mu D.S."/>
            <person name="Du J.Z."/>
            <person name="Liang Y.Q."/>
        </authorList>
    </citation>
    <scope>NUCLEOTIDE SEQUENCE</scope>
    <source>
        <strain evidence="11">A06</strain>
    </source>
</reference>
<sequence>MVFSNFLFAQKNVKTSDTNDEITITARIEDGYDLWLRYVKVQDSELLAHYRNNLTQIIVQGDSPTANATREELQRGLSGLLGREVPLGDAVTLNGAVVVAAPDSLSDELTPVHGDGYVLLTKKVGGKEITIIGAKTSLGALYGAFGLLRLIQTNQPISKLNVMDNPMIQHRMLNHWDNTSGRGTYFGRSINLSKWYELPEKLDPLYTDYARANASIGINGTVINNFTVDLLRTEDLKKMAGLAKVYRPYGIRIYLSINFASPLKATEETRGGIGDLDTADPRDPRVATWWKNKADEIYSIIPDFGGFLVKADSEGMPGPKQYGRDHAEAANMLAAALEPHGGLLIWRAFVYDQDVDPDRAKRSYKDFKPLDGKFASNVIVQVKNGPLDFQPDEPFHPLFGSMPQTPLMMEFEIKQEYHGRVTDLVYLGEQWAEVLKSDTFENGKGSTIAKVVDGSLHGHAITGIAGVANIGDDRNWTNHPFAQANWYAFGRLAWNPHLEADEIAREWVRMTWGNEHTLVNTLQTMMKGSWQAAVDVRSPLGLNFVCARDHHNPDPAGRVNDYWYADKNGIGYNRTDHAESGWNETGNNENKIGYDRKDLAGNNWKETGTNYVGQYNEPLRTMFNDMKQCPKEYLLWFHFVPWDYKMKSGRNLWEELCYKYESGYEYAKTLQKEWKSLEGLVDAERFALVSRKLDEQEAHHKLWRDTCVTFFARTSGLEIPSFVEGLPSH</sequence>
<organism evidence="11 12">
    <name type="scientific">Gaoshiqia sediminis</name>
    <dbReference type="NCBI Taxonomy" id="2986998"/>
    <lineage>
        <taxon>Bacteria</taxon>
        <taxon>Pseudomonadati</taxon>
        <taxon>Bacteroidota</taxon>
        <taxon>Bacteroidia</taxon>
        <taxon>Marinilabiliales</taxon>
        <taxon>Prolixibacteraceae</taxon>
        <taxon>Gaoshiqia</taxon>
    </lineage>
</organism>
<evidence type="ECO:0000313" key="11">
    <source>
        <dbReference type="EMBL" id="MCW0484501.1"/>
    </source>
</evidence>
<protein>
    <recommendedName>
        <fullName evidence="7">Xylan alpha-1,2-glucuronidase</fullName>
        <ecNumber evidence="7">3.2.1.131</ecNumber>
    </recommendedName>
</protein>
<evidence type="ECO:0000256" key="3">
    <source>
        <dbReference type="ARBA" id="ARBA00022801"/>
    </source>
</evidence>
<evidence type="ECO:0000259" key="10">
    <source>
        <dbReference type="Pfam" id="PF07488"/>
    </source>
</evidence>
<dbReference type="GO" id="GO:0046559">
    <property type="term" value="F:alpha-glucuronidase activity"/>
    <property type="evidence" value="ECO:0007669"/>
    <property type="project" value="InterPro"/>
</dbReference>
<dbReference type="AlphaFoldDB" id="A0AA42C9U9"/>
<dbReference type="GO" id="GO:0045493">
    <property type="term" value="P:xylan catabolic process"/>
    <property type="evidence" value="ECO:0007669"/>
    <property type="project" value="UniProtKB-KW"/>
</dbReference>
<keyword evidence="4 7" id="KW-0119">Carbohydrate metabolism</keyword>
<dbReference type="EC" id="3.2.1.131" evidence="7"/>
<comment type="catalytic activity">
    <reaction evidence="7">
        <text>Hydrolysis of (1-&gt;2)-alpha-D-(4-O-methyl)glucuronosyl links in the main chain of hardwood xylans.</text>
        <dbReference type="EC" id="3.2.1.131"/>
    </reaction>
</comment>
<evidence type="ECO:0000259" key="9">
    <source>
        <dbReference type="Pfam" id="PF07477"/>
    </source>
</evidence>
<dbReference type="Pfam" id="PF03648">
    <property type="entry name" value="Glyco_hydro_67N"/>
    <property type="match status" value="1"/>
</dbReference>
<evidence type="ECO:0000259" key="8">
    <source>
        <dbReference type="Pfam" id="PF03648"/>
    </source>
</evidence>
<dbReference type="SUPFAM" id="SSF51445">
    <property type="entry name" value="(Trans)glycosidases"/>
    <property type="match status" value="1"/>
</dbReference>
<comment type="subunit">
    <text evidence="7">Homodimer.</text>
</comment>